<dbReference type="InterPro" id="IPR007492">
    <property type="entry name" value="LytTR_DNA-bd_dom"/>
</dbReference>
<dbReference type="Gene3D" id="2.40.50.1020">
    <property type="entry name" value="LytTr DNA-binding domain"/>
    <property type="match status" value="1"/>
</dbReference>
<dbReference type="Pfam" id="PF00072">
    <property type="entry name" value="Response_reg"/>
    <property type="match status" value="1"/>
</dbReference>
<evidence type="ECO:0000256" key="1">
    <source>
        <dbReference type="ARBA" id="ARBA00018672"/>
    </source>
</evidence>
<evidence type="ECO:0000256" key="2">
    <source>
        <dbReference type="ARBA" id="ARBA00022553"/>
    </source>
</evidence>
<keyword evidence="2 8" id="KW-0597">Phosphoprotein</keyword>
<dbReference type="GO" id="GO:0000156">
    <property type="term" value="F:phosphorelay response regulator activity"/>
    <property type="evidence" value="ECO:0007669"/>
    <property type="project" value="TreeGrafter"/>
</dbReference>
<sequence length="315" mass="36136">MVCPRSGPTRLCGGQYLRRRYAARMRQHEDSKSFLSYLLLDHHQWSLVNGLIHSLSTSFAARDKIFPYPTEEVTAILHIAICDDESQQLERADSLLKKYAYEHPQYEIKIQSFSAPLELLSHVAEKGGFDVLLLDIYMPGILGTDAARELRVMRDNCQIIFLTTSRDHAVDAFSLDAAHYLVKPYSEKEFFAALEKAINNLADRYGVALTIKSVDGISRVELNRLVYAETDNHVQKLYLSDGSLIRVRKSSTELFELLEEDPRFYKCGSTYILNMEYIVELSARSVSFSTGARIPIISRKYAELRKLYMDYSCRF</sequence>
<dbReference type="PANTHER" id="PTHR48111:SF1">
    <property type="entry name" value="TWO-COMPONENT RESPONSE REGULATOR ORR33"/>
    <property type="match status" value="1"/>
</dbReference>
<dbReference type="InterPro" id="IPR039420">
    <property type="entry name" value="WalR-like"/>
</dbReference>
<dbReference type="Pfam" id="PF04397">
    <property type="entry name" value="LytTR"/>
    <property type="match status" value="1"/>
</dbReference>
<dbReference type="InterPro" id="IPR011006">
    <property type="entry name" value="CheY-like_superfamily"/>
</dbReference>
<reference evidence="10" key="1">
    <citation type="submission" date="2016-04" db="EMBL/GenBank/DDBJ databases">
        <authorList>
            <person name="Evans L.H."/>
            <person name="Alamgir A."/>
            <person name="Owens N."/>
            <person name="Weber N.D."/>
            <person name="Virtaneva K."/>
            <person name="Barbian K."/>
            <person name="Babar A."/>
            <person name="Rosenke K."/>
        </authorList>
    </citation>
    <scope>NUCLEOTIDE SEQUENCE</scope>
    <source>
        <strain evidence="10">86</strain>
    </source>
</reference>
<feature type="modified residue" description="4-aspartylphosphate" evidence="8">
    <location>
        <position position="135"/>
    </location>
</feature>
<evidence type="ECO:0000256" key="3">
    <source>
        <dbReference type="ARBA" id="ARBA00023012"/>
    </source>
</evidence>
<accession>A0A212JLT7</accession>
<gene>
    <name evidence="10" type="ORF">KL86CLO1_11334</name>
</gene>
<keyword evidence="3" id="KW-0902">Two-component regulatory system</keyword>
<evidence type="ECO:0000256" key="6">
    <source>
        <dbReference type="ARBA" id="ARBA00023163"/>
    </source>
</evidence>
<evidence type="ECO:0000256" key="5">
    <source>
        <dbReference type="ARBA" id="ARBA00023125"/>
    </source>
</evidence>
<evidence type="ECO:0000256" key="8">
    <source>
        <dbReference type="PROSITE-ProRule" id="PRU00169"/>
    </source>
</evidence>
<feature type="domain" description="Response regulatory" evidence="9">
    <location>
        <begin position="78"/>
        <end position="198"/>
    </location>
</feature>
<proteinExistence type="predicted"/>
<dbReference type="AlphaFoldDB" id="A0A212JLT7"/>
<keyword evidence="6" id="KW-0804">Transcription</keyword>
<evidence type="ECO:0000256" key="4">
    <source>
        <dbReference type="ARBA" id="ARBA00023015"/>
    </source>
</evidence>
<dbReference type="GO" id="GO:0000976">
    <property type="term" value="F:transcription cis-regulatory region binding"/>
    <property type="evidence" value="ECO:0007669"/>
    <property type="project" value="TreeGrafter"/>
</dbReference>
<dbReference type="InterPro" id="IPR001789">
    <property type="entry name" value="Sig_transdc_resp-reg_receiver"/>
</dbReference>
<evidence type="ECO:0000313" key="10">
    <source>
        <dbReference type="EMBL" id="SBW00380.1"/>
    </source>
</evidence>
<comment type="function">
    <text evidence="7">May play the central regulatory role in sporulation. It may be an element of the effector pathway responsible for the activation of sporulation genes in response to nutritional stress. Spo0A may act in concert with spo0H (a sigma factor) to control the expression of some genes that are critical to the sporulation process.</text>
</comment>
<dbReference type="PROSITE" id="PS50110">
    <property type="entry name" value="RESPONSE_REGULATORY"/>
    <property type="match status" value="1"/>
</dbReference>
<protein>
    <recommendedName>
        <fullName evidence="1">Stage 0 sporulation protein A homolog</fullName>
    </recommendedName>
</protein>
<keyword evidence="5" id="KW-0238">DNA-binding</keyword>
<organism evidence="10">
    <name type="scientific">uncultured Eubacteriales bacterium</name>
    <dbReference type="NCBI Taxonomy" id="172733"/>
    <lineage>
        <taxon>Bacteria</taxon>
        <taxon>Bacillati</taxon>
        <taxon>Bacillota</taxon>
        <taxon>Clostridia</taxon>
        <taxon>Eubacteriales</taxon>
        <taxon>environmental samples</taxon>
    </lineage>
</organism>
<evidence type="ECO:0000259" key="9">
    <source>
        <dbReference type="PROSITE" id="PS50110"/>
    </source>
</evidence>
<dbReference type="GO" id="GO:0006355">
    <property type="term" value="P:regulation of DNA-templated transcription"/>
    <property type="evidence" value="ECO:0007669"/>
    <property type="project" value="TreeGrafter"/>
</dbReference>
<evidence type="ECO:0000256" key="7">
    <source>
        <dbReference type="ARBA" id="ARBA00024867"/>
    </source>
</evidence>
<dbReference type="SMART" id="SM00850">
    <property type="entry name" value="LytTR"/>
    <property type="match status" value="1"/>
</dbReference>
<dbReference type="SMART" id="SM00448">
    <property type="entry name" value="REC"/>
    <property type="match status" value="1"/>
</dbReference>
<dbReference type="EMBL" id="FLUN01000001">
    <property type="protein sequence ID" value="SBW00380.1"/>
    <property type="molecule type" value="Genomic_DNA"/>
</dbReference>
<dbReference type="PANTHER" id="PTHR48111">
    <property type="entry name" value="REGULATOR OF RPOS"/>
    <property type="match status" value="1"/>
</dbReference>
<keyword evidence="4" id="KW-0805">Transcription regulation</keyword>
<dbReference type="Gene3D" id="3.40.50.2300">
    <property type="match status" value="1"/>
</dbReference>
<name>A0A212JLT7_9FIRM</name>
<dbReference type="SUPFAM" id="SSF52172">
    <property type="entry name" value="CheY-like"/>
    <property type="match status" value="1"/>
</dbReference>
<dbReference type="GO" id="GO:0032993">
    <property type="term" value="C:protein-DNA complex"/>
    <property type="evidence" value="ECO:0007669"/>
    <property type="project" value="TreeGrafter"/>
</dbReference>
<dbReference type="GO" id="GO:0005829">
    <property type="term" value="C:cytosol"/>
    <property type="evidence" value="ECO:0007669"/>
    <property type="project" value="TreeGrafter"/>
</dbReference>